<dbReference type="EMBL" id="JBJKFK010000319">
    <property type="protein sequence ID" value="KAL3317849.1"/>
    <property type="molecule type" value="Genomic_DNA"/>
</dbReference>
<evidence type="ECO:0000259" key="2">
    <source>
        <dbReference type="Pfam" id="PF03435"/>
    </source>
</evidence>
<dbReference type="Pfam" id="PF03435">
    <property type="entry name" value="Sacchrp_dh_NADP"/>
    <property type="match status" value="1"/>
</dbReference>
<dbReference type="Gene3D" id="3.40.50.720">
    <property type="entry name" value="NAD(P)-binding Rossmann-like Domain"/>
    <property type="match status" value="1"/>
</dbReference>
<keyword evidence="4" id="KW-1185">Reference proteome</keyword>
<accession>A0ABD2QE76</accession>
<gene>
    <name evidence="3" type="ORF">Ciccas_003494</name>
</gene>
<dbReference type="AlphaFoldDB" id="A0ABD2QE76"/>
<name>A0ABD2QE76_9PLAT</name>
<evidence type="ECO:0000313" key="4">
    <source>
        <dbReference type="Proteomes" id="UP001626550"/>
    </source>
</evidence>
<dbReference type="FunFam" id="3.40.50.720:FF:000178">
    <property type="entry name" value="Saccharopine dehydrogenase-like oxidoreductase"/>
    <property type="match status" value="1"/>
</dbReference>
<protein>
    <recommendedName>
        <fullName evidence="2">Saccharopine dehydrogenase NADP binding domain-containing protein</fullName>
    </recommendedName>
</protein>
<dbReference type="PANTHER" id="PTHR12286">
    <property type="entry name" value="SACCHAROPINE DEHYDROGENASE-LIKE OXIDOREDUCTASE"/>
    <property type="match status" value="1"/>
</dbReference>
<evidence type="ECO:0000313" key="3">
    <source>
        <dbReference type="EMBL" id="KAL3317849.1"/>
    </source>
</evidence>
<feature type="domain" description="Saccharopine dehydrogenase NADP binding" evidence="2">
    <location>
        <begin position="7"/>
        <end position="138"/>
    </location>
</feature>
<dbReference type="InterPro" id="IPR005097">
    <property type="entry name" value="Sacchrp_dh_NADP-bd"/>
</dbReference>
<evidence type="ECO:0000256" key="1">
    <source>
        <dbReference type="ARBA" id="ARBA00038048"/>
    </source>
</evidence>
<dbReference type="SUPFAM" id="SSF51735">
    <property type="entry name" value="NAD(P)-binding Rossmann-fold domains"/>
    <property type="match status" value="1"/>
</dbReference>
<comment type="similarity">
    <text evidence="1">Belongs to the saccharopine dehydrogenase family.</text>
</comment>
<organism evidence="3 4">
    <name type="scientific">Cichlidogyrus casuarinus</name>
    <dbReference type="NCBI Taxonomy" id="1844966"/>
    <lineage>
        <taxon>Eukaryota</taxon>
        <taxon>Metazoa</taxon>
        <taxon>Spiralia</taxon>
        <taxon>Lophotrochozoa</taxon>
        <taxon>Platyhelminthes</taxon>
        <taxon>Monogenea</taxon>
        <taxon>Monopisthocotylea</taxon>
        <taxon>Dactylogyridea</taxon>
        <taxon>Ancyrocephalidae</taxon>
        <taxon>Cichlidogyrus</taxon>
    </lineage>
</organism>
<proteinExistence type="inferred from homology"/>
<dbReference type="InterPro" id="IPR051276">
    <property type="entry name" value="Saccharopine_DH-like_oxidrdct"/>
</dbReference>
<comment type="caution">
    <text evidence="3">The sequence shown here is derived from an EMBL/GenBank/DDBJ whole genome shotgun (WGS) entry which is preliminary data.</text>
</comment>
<dbReference type="PANTHER" id="PTHR12286:SF5">
    <property type="entry name" value="SACCHAROPINE DEHYDROGENASE-LIKE OXIDOREDUCTASE"/>
    <property type="match status" value="1"/>
</dbReference>
<dbReference type="InterPro" id="IPR036291">
    <property type="entry name" value="NAD(P)-bd_dom_sf"/>
</dbReference>
<reference evidence="3 4" key="1">
    <citation type="submission" date="2024-11" db="EMBL/GenBank/DDBJ databases">
        <title>Adaptive evolution of stress response genes in parasites aligns with host niche diversity.</title>
        <authorList>
            <person name="Hahn C."/>
            <person name="Resl P."/>
        </authorList>
    </citation>
    <scope>NUCLEOTIDE SEQUENCE [LARGE SCALE GENOMIC DNA]</scope>
    <source>
        <strain evidence="3">EGGRZ-B1_66</strain>
        <tissue evidence="3">Body</tissue>
    </source>
</reference>
<dbReference type="Proteomes" id="UP001626550">
    <property type="component" value="Unassembled WGS sequence"/>
</dbReference>
<sequence>MVKKFDIVVLGASGFTGKYVAEELARVTENKNIKWAVAGRNETRIRSILKESAKHSHLPFLNEVPVIIADVTNQSSLNSLAESTKLLINVVGPYQTYGEQVINACIEGAADCIDISGEPIYLESMQLKYNDVAKSNKLYFIGACGADSLPAELGVIFTMKSFKGSLNEIESYLYAVNANYPINVTTAESALIGLHNKSKLVDTRKLLFSQRLPRPEFVQPIRGACFKSEVMDKWTVVFPGSDRSVVNRTQRCLFENDKIEKPVQYAPYWCVNSLFQTVTLVICGLMLMICSKSQFLIDKFLKFPGLFSLGNFSSGTATRSQINNSTFQMEFIGKGWKQGKDSRSPPEDTIRTSVKGPEFGYLSCAICAVQAAFTILEERKSMPNE</sequence>